<reference evidence="3" key="2">
    <citation type="submission" date="2015-01" db="EMBL/GenBank/DDBJ databases">
        <title>Evolutionary Origins and Diversification of the Mycorrhizal Mutualists.</title>
        <authorList>
            <consortium name="DOE Joint Genome Institute"/>
            <consortium name="Mycorrhizal Genomics Consortium"/>
            <person name="Kohler A."/>
            <person name="Kuo A."/>
            <person name="Nagy L.G."/>
            <person name="Floudas D."/>
            <person name="Copeland A."/>
            <person name="Barry K.W."/>
            <person name="Cichocki N."/>
            <person name="Veneault-Fourrey C."/>
            <person name="LaButti K."/>
            <person name="Lindquist E.A."/>
            <person name="Lipzen A."/>
            <person name="Lundell T."/>
            <person name="Morin E."/>
            <person name="Murat C."/>
            <person name="Riley R."/>
            <person name="Ohm R."/>
            <person name="Sun H."/>
            <person name="Tunlid A."/>
            <person name="Henrissat B."/>
            <person name="Grigoriev I.V."/>
            <person name="Hibbett D.S."/>
            <person name="Martin F."/>
        </authorList>
    </citation>
    <scope>NUCLEOTIDE SEQUENCE [LARGE SCALE GENOMIC DNA]</scope>
    <source>
        <strain evidence="3">MAFF 305830</strain>
    </source>
</reference>
<evidence type="ECO:0000313" key="2">
    <source>
        <dbReference type="EMBL" id="KIM30094.1"/>
    </source>
</evidence>
<dbReference type="Proteomes" id="UP000054097">
    <property type="component" value="Unassembled WGS sequence"/>
</dbReference>
<evidence type="ECO:0008006" key="4">
    <source>
        <dbReference type="Google" id="ProtNLM"/>
    </source>
</evidence>
<organism evidence="2 3">
    <name type="scientific">Serendipita vermifera MAFF 305830</name>
    <dbReference type="NCBI Taxonomy" id="933852"/>
    <lineage>
        <taxon>Eukaryota</taxon>
        <taxon>Fungi</taxon>
        <taxon>Dikarya</taxon>
        <taxon>Basidiomycota</taxon>
        <taxon>Agaricomycotina</taxon>
        <taxon>Agaricomycetes</taxon>
        <taxon>Sebacinales</taxon>
        <taxon>Serendipitaceae</taxon>
        <taxon>Serendipita</taxon>
    </lineage>
</organism>
<feature type="compositionally biased region" description="Polar residues" evidence="1">
    <location>
        <begin position="1"/>
        <end position="12"/>
    </location>
</feature>
<evidence type="ECO:0000313" key="3">
    <source>
        <dbReference type="Proteomes" id="UP000054097"/>
    </source>
</evidence>
<gene>
    <name evidence="2" type="ORF">M408DRAFT_328490</name>
</gene>
<keyword evidence="3" id="KW-1185">Reference proteome</keyword>
<protein>
    <recommendedName>
        <fullName evidence="4">DRBM domain-containing protein</fullName>
    </recommendedName>
</protein>
<accession>A0A0C3BDC3</accession>
<proteinExistence type="predicted"/>
<dbReference type="EMBL" id="KN824286">
    <property type="protein sequence ID" value="KIM30094.1"/>
    <property type="molecule type" value="Genomic_DNA"/>
</dbReference>
<dbReference type="HOGENOM" id="CLU_2185557_0_0_1"/>
<sequence>MSSWRSSTYSAHRSTRHHQQHNAPNTTVPAVVVKNSQVLNEVLQRRRYTTYNWVMSSFNGPDGSVLHQATFMFADMPPITSPNYHRTKVAAKEEAATCALPIVRNFLGL</sequence>
<feature type="region of interest" description="Disordered" evidence="1">
    <location>
        <begin position="1"/>
        <end position="27"/>
    </location>
</feature>
<name>A0A0C3BDC3_SERVB</name>
<dbReference type="SUPFAM" id="SSF54768">
    <property type="entry name" value="dsRNA-binding domain-like"/>
    <property type="match status" value="1"/>
</dbReference>
<reference evidence="2 3" key="1">
    <citation type="submission" date="2014-04" db="EMBL/GenBank/DDBJ databases">
        <authorList>
            <consortium name="DOE Joint Genome Institute"/>
            <person name="Kuo A."/>
            <person name="Zuccaro A."/>
            <person name="Kohler A."/>
            <person name="Nagy L.G."/>
            <person name="Floudas D."/>
            <person name="Copeland A."/>
            <person name="Barry K.W."/>
            <person name="Cichocki N."/>
            <person name="Veneault-Fourrey C."/>
            <person name="LaButti K."/>
            <person name="Lindquist E.A."/>
            <person name="Lipzen A."/>
            <person name="Lundell T."/>
            <person name="Morin E."/>
            <person name="Murat C."/>
            <person name="Sun H."/>
            <person name="Tunlid A."/>
            <person name="Henrissat B."/>
            <person name="Grigoriev I.V."/>
            <person name="Hibbett D.S."/>
            <person name="Martin F."/>
            <person name="Nordberg H.P."/>
            <person name="Cantor M.N."/>
            <person name="Hua S.X."/>
        </authorList>
    </citation>
    <scope>NUCLEOTIDE SEQUENCE [LARGE SCALE GENOMIC DNA]</scope>
    <source>
        <strain evidence="2 3">MAFF 305830</strain>
    </source>
</reference>
<evidence type="ECO:0000256" key="1">
    <source>
        <dbReference type="SAM" id="MobiDB-lite"/>
    </source>
</evidence>
<dbReference type="AlphaFoldDB" id="A0A0C3BDC3"/>